<organism evidence="3">
    <name type="scientific">Phaffia rhodozyma</name>
    <name type="common">Yeast</name>
    <name type="synonym">Xanthophyllomyces dendrorhous</name>
    <dbReference type="NCBI Taxonomy" id="264483"/>
    <lineage>
        <taxon>Eukaryota</taxon>
        <taxon>Fungi</taxon>
        <taxon>Dikarya</taxon>
        <taxon>Basidiomycota</taxon>
        <taxon>Agaricomycotina</taxon>
        <taxon>Tremellomycetes</taxon>
        <taxon>Cystofilobasidiales</taxon>
        <taxon>Mrakiaceae</taxon>
        <taxon>Phaffia</taxon>
    </lineage>
</organism>
<evidence type="ECO:0000313" key="3">
    <source>
        <dbReference type="EMBL" id="CED84393.1"/>
    </source>
</evidence>
<dbReference type="GO" id="GO:0048309">
    <property type="term" value="P:endoplasmic reticulum inheritance"/>
    <property type="evidence" value="ECO:0007669"/>
    <property type="project" value="TreeGrafter"/>
</dbReference>
<feature type="region of interest" description="Disordered" evidence="1">
    <location>
        <begin position="319"/>
        <end position="386"/>
    </location>
</feature>
<dbReference type="GO" id="GO:0000921">
    <property type="term" value="P:septin ring assembly"/>
    <property type="evidence" value="ECO:0007669"/>
    <property type="project" value="TreeGrafter"/>
</dbReference>
<dbReference type="AlphaFoldDB" id="A0A0F7SWD8"/>
<dbReference type="EMBL" id="LN483166">
    <property type="protein sequence ID" value="CED84393.1"/>
    <property type="molecule type" value="Genomic_DNA"/>
</dbReference>
<reference evidence="3" key="1">
    <citation type="submission" date="2014-08" db="EMBL/GenBank/DDBJ databases">
        <authorList>
            <person name="Sharma Rahul"/>
            <person name="Thines Marco"/>
        </authorList>
    </citation>
    <scope>NUCLEOTIDE SEQUENCE</scope>
</reference>
<feature type="compositionally biased region" description="Basic and acidic residues" evidence="1">
    <location>
        <begin position="356"/>
        <end position="365"/>
    </location>
</feature>
<dbReference type="PANTHER" id="PTHR31726">
    <property type="entry name" value="PROTEIN ICE2"/>
    <property type="match status" value="1"/>
</dbReference>
<sequence>MAFLLRSFSRFIAFAQVVIGLPLVLDVLGLESFLLYSLMLTGYQIFYSTLTMSCKNTPLARLPPILKQLLLPLPSLFLILTFKLHLDPPSASSTLSVLLSTAPTLWSSFLRSSSPVFVLLEGLASLLVIQALGRAVKNWIDLGEREGEEVRGFGVLVGSSVAYVVAIWSLFTSFPPPPTTSPYPSFLLGIVLSTTLFLTIVGFRLRRTNVVESALVLAYVAWSVWLLEEEGGWSRPAGEDIGLGAYESGSAKERKGRGRHVTDLGELVRFSVGGVGEVVRGLLDTLPLPLLIALIYRLTVLHVASRIILFIRRQIGSYSPSPRTASIGSLTPSEDEDESSSAPGPSPAEGAVDDEAERREKRENKISIGQEASRRRRRERKENDEAPSAKITSVLLSYRRGIMIAVYTHLLLLDHSQAQWRWASITLFLSIWAAELLLPGEEDNTTGSLAGLGSTDGLGLGIPKEWKVE</sequence>
<feature type="transmembrane region" description="Helical" evidence="2">
    <location>
        <begin position="7"/>
        <end position="27"/>
    </location>
</feature>
<evidence type="ECO:0000256" key="2">
    <source>
        <dbReference type="SAM" id="Phobius"/>
    </source>
</evidence>
<dbReference type="InterPro" id="IPR013635">
    <property type="entry name" value="Ice2"/>
</dbReference>
<name>A0A0F7SWD8_PHARH</name>
<accession>A0A0F7SWD8</accession>
<feature type="compositionally biased region" description="Low complexity" evidence="1">
    <location>
        <begin position="340"/>
        <end position="350"/>
    </location>
</feature>
<feature type="compositionally biased region" description="Polar residues" evidence="1">
    <location>
        <begin position="319"/>
        <end position="331"/>
    </location>
</feature>
<feature type="transmembrane region" description="Helical" evidence="2">
    <location>
        <begin position="150"/>
        <end position="171"/>
    </location>
</feature>
<keyword evidence="2" id="KW-0472">Membrane</keyword>
<protein>
    <submittedName>
        <fullName evidence="3">ICE2</fullName>
    </submittedName>
</protein>
<dbReference type="GO" id="GO:0005789">
    <property type="term" value="C:endoplasmic reticulum membrane"/>
    <property type="evidence" value="ECO:0007669"/>
    <property type="project" value="TreeGrafter"/>
</dbReference>
<feature type="transmembrane region" description="Helical" evidence="2">
    <location>
        <begin position="183"/>
        <end position="203"/>
    </location>
</feature>
<proteinExistence type="predicted"/>
<feature type="transmembrane region" description="Helical" evidence="2">
    <location>
        <begin position="106"/>
        <end position="129"/>
    </location>
</feature>
<evidence type="ECO:0000256" key="1">
    <source>
        <dbReference type="SAM" id="MobiDB-lite"/>
    </source>
</evidence>
<keyword evidence="2" id="KW-1133">Transmembrane helix</keyword>
<dbReference type="Pfam" id="PF08426">
    <property type="entry name" value="ICE2"/>
    <property type="match status" value="2"/>
</dbReference>
<dbReference type="GO" id="GO:0097038">
    <property type="term" value="C:perinuclear endoplasmic reticulum"/>
    <property type="evidence" value="ECO:0007669"/>
    <property type="project" value="TreeGrafter"/>
</dbReference>
<dbReference type="GO" id="GO:0032541">
    <property type="term" value="C:cortical endoplasmic reticulum"/>
    <property type="evidence" value="ECO:0007669"/>
    <property type="project" value="TreeGrafter"/>
</dbReference>
<keyword evidence="2" id="KW-0812">Transmembrane</keyword>
<feature type="transmembrane region" description="Helical" evidence="2">
    <location>
        <begin position="210"/>
        <end position="227"/>
    </location>
</feature>
<feature type="transmembrane region" description="Helical" evidence="2">
    <location>
        <begin position="290"/>
        <end position="311"/>
    </location>
</feature>
<dbReference type="PANTHER" id="PTHR31726:SF2">
    <property type="entry name" value="PROTEIN ICE2"/>
    <property type="match status" value="1"/>
</dbReference>